<feature type="transmembrane region" description="Helical" evidence="1">
    <location>
        <begin position="135"/>
        <end position="155"/>
    </location>
</feature>
<feature type="signal peptide" evidence="2">
    <location>
        <begin position="1"/>
        <end position="19"/>
    </location>
</feature>
<keyword evidence="2" id="KW-0732">Signal</keyword>
<accession>A0AAN6LZA3</accession>
<keyword evidence="1" id="KW-0472">Membrane</keyword>
<feature type="chain" id="PRO_5043055970" description="Transmembrane protein" evidence="2">
    <location>
        <begin position="20"/>
        <end position="250"/>
    </location>
</feature>
<comment type="caution">
    <text evidence="3">The sequence shown here is derived from an EMBL/GenBank/DDBJ whole genome shotgun (WGS) entry which is preliminary data.</text>
</comment>
<name>A0AAN6LZA3_9PLEO</name>
<organism evidence="3 4">
    <name type="scientific">Pseudopithomyces chartarum</name>
    <dbReference type="NCBI Taxonomy" id="1892770"/>
    <lineage>
        <taxon>Eukaryota</taxon>
        <taxon>Fungi</taxon>
        <taxon>Dikarya</taxon>
        <taxon>Ascomycota</taxon>
        <taxon>Pezizomycotina</taxon>
        <taxon>Dothideomycetes</taxon>
        <taxon>Pleosporomycetidae</taxon>
        <taxon>Pleosporales</taxon>
        <taxon>Massarineae</taxon>
        <taxon>Didymosphaeriaceae</taxon>
        <taxon>Pseudopithomyces</taxon>
    </lineage>
</organism>
<keyword evidence="1" id="KW-1133">Transmembrane helix</keyword>
<dbReference type="AlphaFoldDB" id="A0AAN6LZA3"/>
<sequence length="250" mass="26915">MYLFHTVTLLAATLRLTTAYNLQCDAPNQARFTEARLANIIDDLRGNDHVIQLPYNGPCVQLGCRGGTGAWACSEGLLDLWSRDFGDVLDQRYKDCHSHTPQSTAGDNSFAPAFESKEPGYRIFVHGTTTMMNTILSIVSAIVLLGLVALIVMYARRSAKTAEKAAALAERSYELRLIEAAERGLRLPAQPPITATPSTLAVGPAAAACRLDAFARSLDQYVPSAIYPFSVDPLASATASGGRTKQGTVH</sequence>
<protein>
    <recommendedName>
        <fullName evidence="5">Transmembrane protein</fullName>
    </recommendedName>
</protein>
<evidence type="ECO:0000256" key="1">
    <source>
        <dbReference type="SAM" id="Phobius"/>
    </source>
</evidence>
<evidence type="ECO:0000313" key="4">
    <source>
        <dbReference type="Proteomes" id="UP001280581"/>
    </source>
</evidence>
<evidence type="ECO:0000313" key="3">
    <source>
        <dbReference type="EMBL" id="KAK3209548.1"/>
    </source>
</evidence>
<proteinExistence type="predicted"/>
<keyword evidence="4" id="KW-1185">Reference proteome</keyword>
<keyword evidence="1" id="KW-0812">Transmembrane</keyword>
<dbReference type="Proteomes" id="UP001280581">
    <property type="component" value="Unassembled WGS sequence"/>
</dbReference>
<evidence type="ECO:0008006" key="5">
    <source>
        <dbReference type="Google" id="ProtNLM"/>
    </source>
</evidence>
<reference evidence="3 4" key="1">
    <citation type="submission" date="2021-02" db="EMBL/GenBank/DDBJ databases">
        <title>Genome assembly of Pseudopithomyces chartarum.</title>
        <authorList>
            <person name="Jauregui R."/>
            <person name="Singh J."/>
            <person name="Voisey C."/>
        </authorList>
    </citation>
    <scope>NUCLEOTIDE SEQUENCE [LARGE SCALE GENOMIC DNA]</scope>
    <source>
        <strain evidence="3 4">AGR01</strain>
    </source>
</reference>
<dbReference type="EMBL" id="WVTA01000006">
    <property type="protein sequence ID" value="KAK3209548.1"/>
    <property type="molecule type" value="Genomic_DNA"/>
</dbReference>
<evidence type="ECO:0000256" key="2">
    <source>
        <dbReference type="SAM" id="SignalP"/>
    </source>
</evidence>
<gene>
    <name evidence="3" type="ORF">GRF29_69g2235548</name>
</gene>